<keyword evidence="1" id="KW-0812">Transmembrane</keyword>
<evidence type="ECO:0000256" key="1">
    <source>
        <dbReference type="SAM" id="Phobius"/>
    </source>
</evidence>
<dbReference type="AlphaFoldDB" id="A0A1G2E3F1"/>
<sequence length="124" mass="14821">MEQNITEKTKKFLPAILLAFSFYYSIIFTAGAISAYFIVEFLLRKFWKTGKMRLMVFNFKGWEIHIHHWFWPACVIIIAALSSFLSLPIFIAGFLSGLIFHDIYTEKKWKTGKKYWYEIIYKKE</sequence>
<name>A0A1G2E3F1_9BACT</name>
<feature type="transmembrane region" description="Helical" evidence="1">
    <location>
        <begin position="69"/>
        <end position="100"/>
    </location>
</feature>
<proteinExistence type="predicted"/>
<keyword evidence="1" id="KW-1133">Transmembrane helix</keyword>
<gene>
    <name evidence="2" type="ORF">A2626_03150</name>
</gene>
<accession>A0A1G2E3F1</accession>
<evidence type="ECO:0000313" key="2">
    <source>
        <dbReference type="EMBL" id="OGZ19880.1"/>
    </source>
</evidence>
<dbReference type="EMBL" id="MHLZ01000018">
    <property type="protein sequence ID" value="OGZ19880.1"/>
    <property type="molecule type" value="Genomic_DNA"/>
</dbReference>
<dbReference type="Proteomes" id="UP000177360">
    <property type="component" value="Unassembled WGS sequence"/>
</dbReference>
<organism evidence="2 3">
    <name type="scientific">Candidatus Nealsonbacteria bacterium RIFCSPHIGHO2_01_FULL_38_55</name>
    <dbReference type="NCBI Taxonomy" id="1801664"/>
    <lineage>
        <taxon>Bacteria</taxon>
        <taxon>Candidatus Nealsoniibacteriota</taxon>
    </lineage>
</organism>
<evidence type="ECO:0000313" key="3">
    <source>
        <dbReference type="Proteomes" id="UP000177360"/>
    </source>
</evidence>
<keyword evidence="1" id="KW-0472">Membrane</keyword>
<reference evidence="2 3" key="1">
    <citation type="journal article" date="2016" name="Nat. Commun.">
        <title>Thousands of microbial genomes shed light on interconnected biogeochemical processes in an aquifer system.</title>
        <authorList>
            <person name="Anantharaman K."/>
            <person name="Brown C.T."/>
            <person name="Hug L.A."/>
            <person name="Sharon I."/>
            <person name="Castelle C.J."/>
            <person name="Probst A.J."/>
            <person name="Thomas B.C."/>
            <person name="Singh A."/>
            <person name="Wilkins M.J."/>
            <person name="Karaoz U."/>
            <person name="Brodie E.L."/>
            <person name="Williams K.H."/>
            <person name="Hubbard S.S."/>
            <person name="Banfield J.F."/>
        </authorList>
    </citation>
    <scope>NUCLEOTIDE SEQUENCE [LARGE SCALE GENOMIC DNA]</scope>
</reference>
<feature type="transmembrane region" description="Helical" evidence="1">
    <location>
        <begin position="12"/>
        <end position="39"/>
    </location>
</feature>
<comment type="caution">
    <text evidence="2">The sequence shown here is derived from an EMBL/GenBank/DDBJ whole genome shotgun (WGS) entry which is preliminary data.</text>
</comment>
<protein>
    <submittedName>
        <fullName evidence="2">Uncharacterized protein</fullName>
    </submittedName>
</protein>